<dbReference type="Proteomes" id="UP001230649">
    <property type="component" value="Unassembled WGS sequence"/>
</dbReference>
<proteinExistence type="predicted"/>
<reference evidence="1" key="1">
    <citation type="submission" date="2023-04" db="EMBL/GenBank/DDBJ databases">
        <title>Draft Genome sequencing of Naganishia species isolated from polar environments using Oxford Nanopore Technology.</title>
        <authorList>
            <person name="Leo P."/>
            <person name="Venkateswaran K."/>
        </authorList>
    </citation>
    <scope>NUCLEOTIDE SEQUENCE</scope>
    <source>
        <strain evidence="1">MNA-CCFEE 5262</strain>
    </source>
</reference>
<gene>
    <name evidence="1" type="ORF">QFC20_001247</name>
</gene>
<protein>
    <submittedName>
        <fullName evidence="1">Uncharacterized protein</fullName>
    </submittedName>
</protein>
<comment type="caution">
    <text evidence="1">The sequence shown here is derived from an EMBL/GenBank/DDBJ whole genome shotgun (WGS) entry which is preliminary data.</text>
</comment>
<evidence type="ECO:0000313" key="2">
    <source>
        <dbReference type="Proteomes" id="UP001230649"/>
    </source>
</evidence>
<name>A0ACC2WU91_9TREE</name>
<dbReference type="EMBL" id="JASBWS010000007">
    <property type="protein sequence ID" value="KAJ9114875.1"/>
    <property type="molecule type" value="Genomic_DNA"/>
</dbReference>
<sequence>MRLTLRLAAAVVIGVYTLTLPSVQASPLPIREATRATVRGSFEIGHKSSVSNAFRNIASFLSPYVRLFETFEPKTGMGNRPRGFCATCLSPTDTTPSVDRVVEPNTAALQAGLTNEESNRVMDDSGRSWVKREAPDVRGLTEDQGNRVMDADSQRWGRGFTKGEADRVMDDNGKPWSRRTPNMVRDALQISKDNHWGKRAIHPDRSTDSPAQERANQIPAFDKRFTVYEGPTRRPSRPNDGKTSDRNVLTVRALEGPQDDRVMEADGARWTKRVDGRGVCNGCIQEATSMPRSTGPDGQAFHHMTWSRISERANVDFDWSKRQGSTSDLADSPSDRPTQPDGFIMVDKRINPESRSQGLSERVARDGLATGARKREKREVSDILWEFIPEGQSRIGRT</sequence>
<accession>A0ACC2WU91</accession>
<evidence type="ECO:0000313" key="1">
    <source>
        <dbReference type="EMBL" id="KAJ9114875.1"/>
    </source>
</evidence>
<organism evidence="1 2">
    <name type="scientific">Naganishia adeliensis</name>
    <dbReference type="NCBI Taxonomy" id="92952"/>
    <lineage>
        <taxon>Eukaryota</taxon>
        <taxon>Fungi</taxon>
        <taxon>Dikarya</taxon>
        <taxon>Basidiomycota</taxon>
        <taxon>Agaricomycotina</taxon>
        <taxon>Tremellomycetes</taxon>
        <taxon>Filobasidiales</taxon>
        <taxon>Filobasidiaceae</taxon>
        <taxon>Naganishia</taxon>
    </lineage>
</organism>
<keyword evidence="2" id="KW-1185">Reference proteome</keyword>